<dbReference type="PROSITE" id="PS51462">
    <property type="entry name" value="NUDIX"/>
    <property type="match status" value="1"/>
</dbReference>
<reference evidence="9 10" key="1">
    <citation type="submission" date="2019-07" db="EMBL/GenBank/DDBJ databases">
        <title>Whole genome shotgun sequence of Chitinophaga cymbidii NBRC 109752.</title>
        <authorList>
            <person name="Hosoyama A."/>
            <person name="Uohara A."/>
            <person name="Ohji S."/>
            <person name="Ichikawa N."/>
        </authorList>
    </citation>
    <scope>NUCLEOTIDE SEQUENCE [LARGE SCALE GENOMIC DNA]</scope>
    <source>
        <strain evidence="9 10">NBRC 109752</strain>
    </source>
</reference>
<evidence type="ECO:0000256" key="4">
    <source>
        <dbReference type="ARBA" id="ARBA00016377"/>
    </source>
</evidence>
<dbReference type="PANTHER" id="PTHR11839">
    <property type="entry name" value="UDP/ADP-SUGAR PYROPHOSPHATASE"/>
    <property type="match status" value="1"/>
</dbReference>
<name>A0A512RR44_9BACT</name>
<comment type="cofactor">
    <cofactor evidence="2">
        <name>Mg(2+)</name>
        <dbReference type="ChEBI" id="CHEBI:18420"/>
    </cofactor>
</comment>
<dbReference type="GO" id="GO:0019693">
    <property type="term" value="P:ribose phosphate metabolic process"/>
    <property type="evidence" value="ECO:0007669"/>
    <property type="project" value="TreeGrafter"/>
</dbReference>
<keyword evidence="5 9" id="KW-0378">Hydrolase</keyword>
<evidence type="ECO:0000256" key="6">
    <source>
        <dbReference type="ARBA" id="ARBA00032162"/>
    </source>
</evidence>
<evidence type="ECO:0000313" key="9">
    <source>
        <dbReference type="EMBL" id="GEP98177.1"/>
    </source>
</evidence>
<dbReference type="CDD" id="cd03424">
    <property type="entry name" value="NUDIX_ADPRase_Nudt5_UGPPase_Nudt14"/>
    <property type="match status" value="1"/>
</dbReference>
<organism evidence="9 10">
    <name type="scientific">Chitinophaga cymbidii</name>
    <dbReference type="NCBI Taxonomy" id="1096750"/>
    <lineage>
        <taxon>Bacteria</taxon>
        <taxon>Pseudomonadati</taxon>
        <taxon>Bacteroidota</taxon>
        <taxon>Chitinophagia</taxon>
        <taxon>Chitinophagales</taxon>
        <taxon>Chitinophagaceae</taxon>
        <taxon>Chitinophaga</taxon>
    </lineage>
</organism>
<feature type="domain" description="Nudix hydrolase" evidence="8">
    <location>
        <begin position="40"/>
        <end position="170"/>
    </location>
</feature>
<comment type="catalytic activity">
    <reaction evidence="1">
        <text>GDP-alpha-D-mannose + H2O = alpha-D-mannose 1-phosphate + GMP + 2 H(+)</text>
        <dbReference type="Rhea" id="RHEA:27978"/>
        <dbReference type="ChEBI" id="CHEBI:15377"/>
        <dbReference type="ChEBI" id="CHEBI:15378"/>
        <dbReference type="ChEBI" id="CHEBI:57527"/>
        <dbReference type="ChEBI" id="CHEBI:58115"/>
        <dbReference type="ChEBI" id="CHEBI:58409"/>
    </reaction>
</comment>
<dbReference type="GO" id="GO:0006753">
    <property type="term" value="P:nucleoside phosphate metabolic process"/>
    <property type="evidence" value="ECO:0007669"/>
    <property type="project" value="TreeGrafter"/>
</dbReference>
<evidence type="ECO:0000256" key="1">
    <source>
        <dbReference type="ARBA" id="ARBA00000847"/>
    </source>
</evidence>
<dbReference type="GO" id="GO:0005829">
    <property type="term" value="C:cytosol"/>
    <property type="evidence" value="ECO:0007669"/>
    <property type="project" value="TreeGrafter"/>
</dbReference>
<evidence type="ECO:0000313" key="10">
    <source>
        <dbReference type="Proteomes" id="UP000321436"/>
    </source>
</evidence>
<dbReference type="Proteomes" id="UP000321436">
    <property type="component" value="Unassembled WGS sequence"/>
</dbReference>
<dbReference type="EMBL" id="BKAU01000005">
    <property type="protein sequence ID" value="GEP98177.1"/>
    <property type="molecule type" value="Genomic_DNA"/>
</dbReference>
<dbReference type="SUPFAM" id="SSF55811">
    <property type="entry name" value="Nudix"/>
    <property type="match status" value="1"/>
</dbReference>
<proteinExistence type="inferred from homology"/>
<evidence type="ECO:0000256" key="3">
    <source>
        <dbReference type="ARBA" id="ARBA00007275"/>
    </source>
</evidence>
<sequence length="185" mass="21468">MDWKLLESEYIYRVEPWLTLRRDKCETPNGTIVDPYFVLEYPDWVNAVAVTEEGKVILVKQYRHAIGRTLIEIPGGVMDKTDTDPEFAMRRELLEETGHVFDKVYSLGAVSHNPSTSTNLTHMFLAVGGKKVQEQQLDENEEIELLLTDVEEVERMLKENRFVQSLHVSCIFYALQRYRQLSTGQ</sequence>
<dbReference type="PANTHER" id="PTHR11839:SF18">
    <property type="entry name" value="NUDIX HYDROLASE DOMAIN-CONTAINING PROTEIN"/>
    <property type="match status" value="1"/>
</dbReference>
<dbReference type="Gene3D" id="3.90.79.10">
    <property type="entry name" value="Nucleoside Triphosphate Pyrophosphohydrolase"/>
    <property type="match status" value="1"/>
</dbReference>
<accession>A0A512RR44</accession>
<gene>
    <name evidence="9" type="ORF">CCY01nite_44370</name>
</gene>
<comment type="caution">
    <text evidence="9">The sequence shown here is derived from an EMBL/GenBank/DDBJ whole genome shotgun (WGS) entry which is preliminary data.</text>
</comment>
<dbReference type="InterPro" id="IPR000086">
    <property type="entry name" value="NUDIX_hydrolase_dom"/>
</dbReference>
<evidence type="ECO:0000256" key="2">
    <source>
        <dbReference type="ARBA" id="ARBA00001946"/>
    </source>
</evidence>
<keyword evidence="10" id="KW-1185">Reference proteome</keyword>
<dbReference type="InterPro" id="IPR015797">
    <property type="entry name" value="NUDIX_hydrolase-like_dom_sf"/>
</dbReference>
<evidence type="ECO:0000259" key="8">
    <source>
        <dbReference type="PROSITE" id="PS51462"/>
    </source>
</evidence>
<dbReference type="GO" id="GO:0016787">
    <property type="term" value="F:hydrolase activity"/>
    <property type="evidence" value="ECO:0007669"/>
    <property type="project" value="UniProtKB-KW"/>
</dbReference>
<evidence type="ECO:0000256" key="5">
    <source>
        <dbReference type="ARBA" id="ARBA00022801"/>
    </source>
</evidence>
<dbReference type="RefSeq" id="WP_186831206.1">
    <property type="nucleotide sequence ID" value="NZ_BKAU01000005.1"/>
</dbReference>
<comment type="similarity">
    <text evidence="3">Belongs to the Nudix hydrolase family. NudK subfamily.</text>
</comment>
<protein>
    <recommendedName>
        <fullName evidence="4">GDP-mannose pyrophosphatase</fullName>
    </recommendedName>
    <alternativeName>
        <fullName evidence="6">GDP-mannose hydrolase</fullName>
    </alternativeName>
    <alternativeName>
        <fullName evidence="7">GDPMK</fullName>
    </alternativeName>
</protein>
<dbReference type="Pfam" id="PF00293">
    <property type="entry name" value="NUDIX"/>
    <property type="match status" value="1"/>
</dbReference>
<evidence type="ECO:0000256" key="7">
    <source>
        <dbReference type="ARBA" id="ARBA00032272"/>
    </source>
</evidence>
<dbReference type="AlphaFoldDB" id="A0A512RR44"/>